<dbReference type="EMBL" id="JADOXO010000183">
    <property type="protein sequence ID" value="KAF9810219.1"/>
    <property type="molecule type" value="Genomic_DNA"/>
</dbReference>
<evidence type="ECO:0000313" key="2">
    <source>
        <dbReference type="EMBL" id="KAF9810219.1"/>
    </source>
</evidence>
<dbReference type="InterPro" id="IPR027417">
    <property type="entry name" value="P-loop_NTPase"/>
</dbReference>
<organism evidence="2 3">
    <name type="scientific">Rhodonia placenta</name>
    <dbReference type="NCBI Taxonomy" id="104341"/>
    <lineage>
        <taxon>Eukaryota</taxon>
        <taxon>Fungi</taxon>
        <taxon>Dikarya</taxon>
        <taxon>Basidiomycota</taxon>
        <taxon>Agaricomycotina</taxon>
        <taxon>Agaricomycetes</taxon>
        <taxon>Polyporales</taxon>
        <taxon>Adustoporiaceae</taxon>
        <taxon>Rhodonia</taxon>
    </lineage>
</organism>
<accession>A0A8H7U0P6</accession>
<evidence type="ECO:0000313" key="3">
    <source>
        <dbReference type="Proteomes" id="UP000639403"/>
    </source>
</evidence>
<dbReference type="PANTHER" id="PTHR46411">
    <property type="entry name" value="FAMILY ATPASE, PUTATIVE-RELATED"/>
    <property type="match status" value="1"/>
</dbReference>
<dbReference type="AlphaFoldDB" id="A0A8H7U0P6"/>
<dbReference type="Proteomes" id="UP000639403">
    <property type="component" value="Unassembled WGS sequence"/>
</dbReference>
<dbReference type="Pfam" id="PF00004">
    <property type="entry name" value="AAA"/>
    <property type="match status" value="1"/>
</dbReference>
<sequence length="636" mass="70560">MSSFPLSWIQHPSLQVGQDEVSEGDTSSGTNSQSIITATAPVASTTAPTLEVKYVDYYRITQTRQWAYRDTGSLSRPATIPPDNDPWRSFCFVVICTIPIKHGAEPTFHIVVKSPVLRAICRDVMQFIKGVSWSDEPLQLSPDLFITFYPKLLEYRAGLSSDHPSEADNIACATVDSVFNYLRADHGSTLGRIANLNAHNEITFDLLYAIFVPKSILIIKCPISGHAHAVQLESVQRGISYILTYRYIESMHSIRLNSVKKGVAGTQDGLVYGTVAEAISVNAFQGVVKINTLSAYPIQYHPDEKALRASLTARGRRWRELNGSHHLHYKAAYHDLNPILGPSIQIISTFKVIEPALQDDDLLLAPPIVYGFALLEKKWLVFSIDRLQSIAWNDEVFANLVLPGSRKALLRSLVEVHMARIGPDDFVPGKGQGLVINLFGPPGVGKTLSAEATSEHIRCPLLAVSAGDLGTTARDLDVKLQRLFKMASTWKAVMLIDEADVFLEERSLNDQERNAMVAVFLRNIEYYTGILFLTTDRVKTFDPAFLSRIHVALNFRGLSKSAKVQIWRSFLLKAGAKPVDDQLEELAERDINGRQIKNAVRTAHSLAVSRGETLSSVHLVETLDAMEEFAMEFASA</sequence>
<dbReference type="PANTHER" id="PTHR46411:SF3">
    <property type="entry name" value="AAA+ ATPASE DOMAIN-CONTAINING PROTEIN"/>
    <property type="match status" value="1"/>
</dbReference>
<proteinExistence type="predicted"/>
<dbReference type="GO" id="GO:0016887">
    <property type="term" value="F:ATP hydrolysis activity"/>
    <property type="evidence" value="ECO:0007669"/>
    <property type="project" value="InterPro"/>
</dbReference>
<dbReference type="Pfam" id="PF22942">
    <property type="entry name" value="DUF7025"/>
    <property type="match status" value="1"/>
</dbReference>
<reference evidence="2" key="1">
    <citation type="submission" date="2020-11" db="EMBL/GenBank/DDBJ databases">
        <authorList>
            <person name="Koelle M."/>
            <person name="Horta M.A.C."/>
            <person name="Nowrousian M."/>
            <person name="Ohm R.A."/>
            <person name="Benz P."/>
            <person name="Pilgard A."/>
        </authorList>
    </citation>
    <scope>NUCLEOTIDE SEQUENCE</scope>
    <source>
        <strain evidence="2">FPRL280</strain>
    </source>
</reference>
<dbReference type="InterPro" id="IPR003959">
    <property type="entry name" value="ATPase_AAA_core"/>
</dbReference>
<feature type="domain" description="AAA+ ATPase" evidence="1">
    <location>
        <begin position="432"/>
        <end position="558"/>
    </location>
</feature>
<dbReference type="SMART" id="SM00382">
    <property type="entry name" value="AAA"/>
    <property type="match status" value="1"/>
</dbReference>
<protein>
    <recommendedName>
        <fullName evidence="1">AAA+ ATPase domain-containing protein</fullName>
    </recommendedName>
</protein>
<evidence type="ECO:0000259" key="1">
    <source>
        <dbReference type="SMART" id="SM00382"/>
    </source>
</evidence>
<dbReference type="CDD" id="cd19481">
    <property type="entry name" value="RecA-like_protease"/>
    <property type="match status" value="1"/>
</dbReference>
<dbReference type="InterPro" id="IPR003593">
    <property type="entry name" value="AAA+_ATPase"/>
</dbReference>
<dbReference type="Gene3D" id="3.40.50.300">
    <property type="entry name" value="P-loop containing nucleotide triphosphate hydrolases"/>
    <property type="match status" value="1"/>
</dbReference>
<dbReference type="GO" id="GO:0005524">
    <property type="term" value="F:ATP binding"/>
    <property type="evidence" value="ECO:0007669"/>
    <property type="project" value="InterPro"/>
</dbReference>
<reference evidence="2" key="2">
    <citation type="journal article" name="Front. Microbiol.">
        <title>Degradative Capacity of Two Strains of Rhodonia placenta: From Phenotype to Genotype.</title>
        <authorList>
            <person name="Kolle M."/>
            <person name="Horta M.A.C."/>
            <person name="Nowrousian M."/>
            <person name="Ohm R.A."/>
            <person name="Benz J.P."/>
            <person name="Pilgard A."/>
        </authorList>
    </citation>
    <scope>NUCLEOTIDE SEQUENCE</scope>
    <source>
        <strain evidence="2">FPRL280</strain>
    </source>
</reference>
<gene>
    <name evidence="2" type="ORF">IEO21_07061</name>
</gene>
<dbReference type="InterPro" id="IPR054289">
    <property type="entry name" value="DUF7025"/>
</dbReference>
<name>A0A8H7U0P6_9APHY</name>
<comment type="caution">
    <text evidence="2">The sequence shown here is derived from an EMBL/GenBank/DDBJ whole genome shotgun (WGS) entry which is preliminary data.</text>
</comment>
<dbReference type="SUPFAM" id="SSF52540">
    <property type="entry name" value="P-loop containing nucleoside triphosphate hydrolases"/>
    <property type="match status" value="1"/>
</dbReference>